<proteinExistence type="predicted"/>
<keyword evidence="1" id="KW-0472">Membrane</keyword>
<dbReference type="Gene3D" id="2.160.20.80">
    <property type="entry name" value="E3 ubiquitin-protein ligase SopA"/>
    <property type="match status" value="1"/>
</dbReference>
<dbReference type="Proteomes" id="UP000464593">
    <property type="component" value="Chromosome"/>
</dbReference>
<dbReference type="EMBL" id="CP040324">
    <property type="protein sequence ID" value="QHB25977.1"/>
    <property type="molecule type" value="Genomic_DNA"/>
</dbReference>
<evidence type="ECO:0000313" key="3">
    <source>
        <dbReference type="Proteomes" id="UP000464593"/>
    </source>
</evidence>
<accession>A0AAE6R8K4</accession>
<keyword evidence="1" id="KW-1133">Transmembrane helix</keyword>
<dbReference type="RefSeq" id="WP_159265865.1">
    <property type="nucleotide sequence ID" value="NZ_CP040324.1"/>
</dbReference>
<feature type="transmembrane region" description="Helical" evidence="1">
    <location>
        <begin position="243"/>
        <end position="263"/>
    </location>
</feature>
<name>A0AAE6R8K4_9PSED</name>
<gene>
    <name evidence="2" type="ORF">TCK1_631</name>
</gene>
<organism evidence="2 3">
    <name type="scientific">Pseudomonas monteilii</name>
    <dbReference type="NCBI Taxonomy" id="76759"/>
    <lineage>
        <taxon>Bacteria</taxon>
        <taxon>Pseudomonadati</taxon>
        <taxon>Pseudomonadota</taxon>
        <taxon>Gammaproteobacteria</taxon>
        <taxon>Pseudomonadales</taxon>
        <taxon>Pseudomonadaceae</taxon>
        <taxon>Pseudomonas</taxon>
    </lineage>
</organism>
<protein>
    <submittedName>
        <fullName evidence="2">Glyoxylate/hydroxypyruvate reductase A</fullName>
    </submittedName>
</protein>
<sequence>MLENSGKTELKDQKFAADVSEEKFTNIHFSRLVAKGRVFTNVDFKYCTFDACYLRNCKFDSCDFTGCRFTGTNLHGATFSGCKFEYATFERTDINNEVLSSCCPGSENLKIRFARSLRMNYQQLGDPLSANKAIEVELDATNEHLYKAWRSNESYYRKKYRSWHRAQQFLLWVKFKLLDLLWGNGESAWKLGRAVLVIFALMTVFDVLNYRDPSLTRSYWNAFFLAPQVFLGTTTNQVFPSSYITLVTFVRLLLFGFFMAIIVKRFNRR</sequence>
<keyword evidence="1" id="KW-0812">Transmembrane</keyword>
<dbReference type="InterPro" id="IPR001646">
    <property type="entry name" value="5peptide_repeat"/>
</dbReference>
<dbReference type="SUPFAM" id="SSF141571">
    <property type="entry name" value="Pentapeptide repeat-like"/>
    <property type="match status" value="1"/>
</dbReference>
<dbReference type="Pfam" id="PF00805">
    <property type="entry name" value="Pentapeptide"/>
    <property type="match status" value="1"/>
</dbReference>
<dbReference type="AlphaFoldDB" id="A0AAE6R8K4"/>
<reference evidence="2 3" key="1">
    <citation type="submission" date="2019-05" db="EMBL/GenBank/DDBJ databases">
        <title>Complete genome sequence of Pseudomonas Pseudomonas resinovorans.</title>
        <authorList>
            <person name="Chen H.-P."/>
        </authorList>
    </citation>
    <scope>NUCLEOTIDE SEQUENCE [LARGE SCALE GENOMIC DNA]</scope>
    <source>
        <strain evidence="2 3">TCU-CK1</strain>
    </source>
</reference>
<evidence type="ECO:0000256" key="1">
    <source>
        <dbReference type="SAM" id="Phobius"/>
    </source>
</evidence>
<evidence type="ECO:0000313" key="2">
    <source>
        <dbReference type="EMBL" id="QHB25977.1"/>
    </source>
</evidence>